<feature type="region of interest" description="Disordered" evidence="1">
    <location>
        <begin position="26"/>
        <end position="64"/>
    </location>
</feature>
<dbReference type="EMBL" id="CP119317">
    <property type="protein sequence ID" value="WEK53993.1"/>
    <property type="molecule type" value="Genomic_DNA"/>
</dbReference>
<accession>A0AA95JA56</accession>
<evidence type="ECO:0000256" key="2">
    <source>
        <dbReference type="SAM" id="SignalP"/>
    </source>
</evidence>
<organism evidence="3 4">
    <name type="scientific">Candidatus Cohnella colombiensis</name>
    <dbReference type="NCBI Taxonomy" id="3121368"/>
    <lineage>
        <taxon>Bacteria</taxon>
        <taxon>Bacillati</taxon>
        <taxon>Bacillota</taxon>
        <taxon>Bacilli</taxon>
        <taxon>Bacillales</taxon>
        <taxon>Paenibacillaceae</taxon>
        <taxon>Cohnella</taxon>
    </lineage>
</organism>
<proteinExistence type="predicted"/>
<keyword evidence="2" id="KW-0732">Signal</keyword>
<feature type="compositionally biased region" description="Low complexity" evidence="1">
    <location>
        <begin position="32"/>
        <end position="50"/>
    </location>
</feature>
<gene>
    <name evidence="3" type="ORF">P0Y55_15720</name>
</gene>
<dbReference type="AlphaFoldDB" id="A0AA95JA56"/>
<evidence type="ECO:0000313" key="3">
    <source>
        <dbReference type="EMBL" id="WEK53993.1"/>
    </source>
</evidence>
<dbReference type="PROSITE" id="PS51257">
    <property type="entry name" value="PROKAR_LIPOPROTEIN"/>
    <property type="match status" value="1"/>
</dbReference>
<keyword evidence="4" id="KW-1185">Reference proteome</keyword>
<reference evidence="3" key="1">
    <citation type="submission" date="2023-03" db="EMBL/GenBank/DDBJ databases">
        <title>Andean soil-derived lignocellulolytic bacterial consortium as a source of novel taxa and putative plastic-active enzymes.</title>
        <authorList>
            <person name="Diaz-Garcia L."/>
            <person name="Chuvochina M."/>
            <person name="Feuerriegel G."/>
            <person name="Bunk B."/>
            <person name="Sproer C."/>
            <person name="Streit W.R."/>
            <person name="Rodriguez L.M."/>
            <person name="Overmann J."/>
            <person name="Jimenez D.J."/>
        </authorList>
    </citation>
    <scope>NUCLEOTIDE SEQUENCE</scope>
    <source>
        <strain evidence="3">MAG 2441</strain>
    </source>
</reference>
<protein>
    <submittedName>
        <fullName evidence="3">Uncharacterized protein</fullName>
    </submittedName>
</protein>
<dbReference type="Proteomes" id="UP001178662">
    <property type="component" value="Chromosome"/>
</dbReference>
<evidence type="ECO:0000256" key="1">
    <source>
        <dbReference type="SAM" id="MobiDB-lite"/>
    </source>
</evidence>
<evidence type="ECO:0000313" key="4">
    <source>
        <dbReference type="Proteomes" id="UP001178662"/>
    </source>
</evidence>
<feature type="signal peptide" evidence="2">
    <location>
        <begin position="1"/>
        <end position="25"/>
    </location>
</feature>
<feature type="compositionally biased region" description="Polar residues" evidence="1">
    <location>
        <begin position="51"/>
        <end position="64"/>
    </location>
</feature>
<feature type="chain" id="PRO_5041685462" evidence="2">
    <location>
        <begin position="26"/>
        <end position="228"/>
    </location>
</feature>
<sequence length="228" mass="25258">MHRVYPLIIAALLALLLAGCGSSNNSMSTAAPQLSPSPSEQPSESTPNNSATSSNGSEELDDTSTALKNAAEAVIELLRERDLESLTPWIDSKKGLRFSPYTYIHADSDLVFKPAELPTFKDTSKLLWGTADGSGDPIELSFRDYYERYVYNQDFAVAPHVSVNETLAKGSMLFNLKEVYPDASYVEFYFPGFDKASEGLDWQSLMLVFEPSNEEWKLVAIVHGQWTV</sequence>
<name>A0AA95JA56_9BACL</name>